<feature type="region of interest" description="Disordered" evidence="5">
    <location>
        <begin position="1"/>
        <end position="20"/>
    </location>
</feature>
<dbReference type="PANTHER" id="PTHR30532">
    <property type="entry name" value="IRON III DICITRATE-BINDING PERIPLASMIC PROTEIN"/>
    <property type="match status" value="1"/>
</dbReference>
<dbReference type="PROSITE" id="PS50983">
    <property type="entry name" value="FE_B12_PBP"/>
    <property type="match status" value="1"/>
</dbReference>
<feature type="domain" description="Fe/B12 periplasmic-binding" evidence="6">
    <location>
        <begin position="83"/>
        <end position="351"/>
    </location>
</feature>
<dbReference type="GO" id="GO:0030288">
    <property type="term" value="C:outer membrane-bounded periplasmic space"/>
    <property type="evidence" value="ECO:0007669"/>
    <property type="project" value="TreeGrafter"/>
</dbReference>
<dbReference type="InterPro" id="IPR002491">
    <property type="entry name" value="ABC_transptr_periplasmic_BD"/>
</dbReference>
<organism evidence="7 8">
    <name type="scientific">Nocardiopsis flavescens</name>
    <dbReference type="NCBI Taxonomy" id="758803"/>
    <lineage>
        <taxon>Bacteria</taxon>
        <taxon>Bacillati</taxon>
        <taxon>Actinomycetota</taxon>
        <taxon>Actinomycetes</taxon>
        <taxon>Streptosporangiales</taxon>
        <taxon>Nocardiopsidaceae</taxon>
        <taxon>Nocardiopsis</taxon>
    </lineage>
</organism>
<evidence type="ECO:0000256" key="3">
    <source>
        <dbReference type="ARBA" id="ARBA00022448"/>
    </source>
</evidence>
<evidence type="ECO:0000256" key="4">
    <source>
        <dbReference type="ARBA" id="ARBA00022729"/>
    </source>
</evidence>
<evidence type="ECO:0000256" key="2">
    <source>
        <dbReference type="ARBA" id="ARBA00008814"/>
    </source>
</evidence>
<name>A0A1M6IKJ4_9ACTN</name>
<dbReference type="OrthoDB" id="1846031at2"/>
<evidence type="ECO:0000313" key="7">
    <source>
        <dbReference type="EMBL" id="SHJ34968.1"/>
    </source>
</evidence>
<comment type="similarity">
    <text evidence="2">Belongs to the bacterial solute-binding protein 8 family.</text>
</comment>
<reference evidence="7 8" key="1">
    <citation type="submission" date="2016-11" db="EMBL/GenBank/DDBJ databases">
        <authorList>
            <person name="Jaros S."/>
            <person name="Januszkiewicz K."/>
            <person name="Wedrychowicz H."/>
        </authorList>
    </citation>
    <scope>NUCLEOTIDE SEQUENCE [LARGE SCALE GENOMIC DNA]</scope>
    <source>
        <strain evidence="7 8">CGMCC 4.5723</strain>
    </source>
</reference>
<dbReference type="Pfam" id="PF01497">
    <property type="entry name" value="Peripla_BP_2"/>
    <property type="match status" value="1"/>
</dbReference>
<dbReference type="SUPFAM" id="SSF53807">
    <property type="entry name" value="Helical backbone' metal receptor"/>
    <property type="match status" value="1"/>
</dbReference>
<keyword evidence="8" id="KW-1185">Reference proteome</keyword>
<evidence type="ECO:0000259" key="6">
    <source>
        <dbReference type="PROSITE" id="PS50983"/>
    </source>
</evidence>
<accession>A0A1M6IKJ4</accession>
<protein>
    <submittedName>
        <fullName evidence="7">Iron complex transport system substrate-binding protein</fullName>
    </submittedName>
</protein>
<proteinExistence type="inferred from homology"/>
<gene>
    <name evidence="7" type="ORF">SAMN05421803_105200</name>
</gene>
<sequence>MPHLKPERSPVSPISRTPRPPVRALPCAAALAALTLLSACGTGADTAAGGDADGGGPAAEEGAFPVTVEHEFGETTLTAAPERIVTLGVTDADAVLALGAVPVGNTGFAFFETGLGPWTDELVGDAETTLLDSDSEPNIEQVANLAPDLIIGVSAGFDEAVYEDLSQIAPVVARPAGTAAYSVAREEATASIAAAMGVPERGAELNAETDALLEEVRREHPEFAGLVGGAVLPYDGRFGAFLPGDARGRFLVSLGFEIPEAITERDTGEGFFVEVPAENVEWLDGDLLLVLSDDEDYDPAEAAPVFADLDVVRGGAALVTTIDQRGAITYNSVLSIPYAVDTLVPRIADALA</sequence>
<evidence type="ECO:0000256" key="5">
    <source>
        <dbReference type="SAM" id="MobiDB-lite"/>
    </source>
</evidence>
<dbReference type="PANTHER" id="PTHR30532:SF24">
    <property type="entry name" value="FERRIC ENTEROBACTIN-BINDING PERIPLASMIC PROTEIN FEPB"/>
    <property type="match status" value="1"/>
</dbReference>
<keyword evidence="4" id="KW-0732">Signal</keyword>
<dbReference type="CDD" id="cd01146">
    <property type="entry name" value="FhuD"/>
    <property type="match status" value="1"/>
</dbReference>
<dbReference type="Proteomes" id="UP000184452">
    <property type="component" value="Unassembled WGS sequence"/>
</dbReference>
<evidence type="ECO:0000313" key="8">
    <source>
        <dbReference type="Proteomes" id="UP000184452"/>
    </source>
</evidence>
<dbReference type="EMBL" id="FQZK01000005">
    <property type="protein sequence ID" value="SHJ34968.1"/>
    <property type="molecule type" value="Genomic_DNA"/>
</dbReference>
<dbReference type="AlphaFoldDB" id="A0A1M6IKJ4"/>
<dbReference type="STRING" id="758803.SAMN05421803_105200"/>
<comment type="subcellular location">
    <subcellularLocation>
        <location evidence="1">Cell envelope</location>
    </subcellularLocation>
</comment>
<dbReference type="Gene3D" id="3.40.50.1980">
    <property type="entry name" value="Nitrogenase molybdenum iron protein domain"/>
    <property type="match status" value="2"/>
</dbReference>
<dbReference type="InterPro" id="IPR051313">
    <property type="entry name" value="Bact_iron-sidero_bind"/>
</dbReference>
<evidence type="ECO:0000256" key="1">
    <source>
        <dbReference type="ARBA" id="ARBA00004196"/>
    </source>
</evidence>
<dbReference type="GO" id="GO:1901678">
    <property type="term" value="P:iron coordination entity transport"/>
    <property type="evidence" value="ECO:0007669"/>
    <property type="project" value="UniProtKB-ARBA"/>
</dbReference>
<keyword evidence="3" id="KW-0813">Transport</keyword>